<evidence type="ECO:0000313" key="2">
    <source>
        <dbReference type="Proteomes" id="UP000030848"/>
    </source>
</evidence>
<protein>
    <submittedName>
        <fullName evidence="1">Uncharacterized protein</fullName>
    </submittedName>
</protein>
<sequence>MTTRIGHLVYCRVIGGSRRMVLHELRIRPSSNRKEPS</sequence>
<name>A0A837D6V4_9PSEU</name>
<proteinExistence type="predicted"/>
<evidence type="ECO:0000313" key="1">
    <source>
        <dbReference type="EMBL" id="KHF42945.1"/>
    </source>
</evidence>
<accession>A0A837D6V4</accession>
<reference evidence="1 2" key="1">
    <citation type="submission" date="2014-10" db="EMBL/GenBank/DDBJ databases">
        <title>Genome sequence of Micropolyspora internatus JCM3315.</title>
        <authorList>
            <person name="Shin S.-K."/>
            <person name="Yi H."/>
        </authorList>
    </citation>
    <scope>NUCLEOTIDE SEQUENCE [LARGE SCALE GENOMIC DNA]</scope>
    <source>
        <strain evidence="1 2">JCM 3315</strain>
    </source>
</reference>
<dbReference type="EMBL" id="JRZE01000006">
    <property type="protein sequence ID" value="KHF42945.1"/>
    <property type="molecule type" value="Genomic_DNA"/>
</dbReference>
<gene>
    <name evidence="1" type="ORF">MINT15_31470</name>
</gene>
<dbReference type="AlphaFoldDB" id="A0A837D6V4"/>
<organism evidence="1 2">
    <name type="scientific">Saccharomonospora viridis</name>
    <dbReference type="NCBI Taxonomy" id="1852"/>
    <lineage>
        <taxon>Bacteria</taxon>
        <taxon>Bacillati</taxon>
        <taxon>Actinomycetota</taxon>
        <taxon>Actinomycetes</taxon>
        <taxon>Pseudonocardiales</taxon>
        <taxon>Pseudonocardiaceae</taxon>
        <taxon>Saccharomonospora</taxon>
    </lineage>
</organism>
<comment type="caution">
    <text evidence="1">The sequence shown here is derived from an EMBL/GenBank/DDBJ whole genome shotgun (WGS) entry which is preliminary data.</text>
</comment>
<dbReference type="Proteomes" id="UP000030848">
    <property type="component" value="Unassembled WGS sequence"/>
</dbReference>